<dbReference type="GeneID" id="139355108"/>
<feature type="domain" description="Tf2-1-like SH3-like" evidence="1">
    <location>
        <begin position="107"/>
        <end position="168"/>
    </location>
</feature>
<protein>
    <recommendedName>
        <fullName evidence="1">Tf2-1-like SH3-like domain-containing protein</fullName>
    </recommendedName>
</protein>
<dbReference type="InterPro" id="IPR036397">
    <property type="entry name" value="RNaseH_sf"/>
</dbReference>
<name>A0ABM4TZW9_DROSZ</name>
<evidence type="ECO:0000259" key="1">
    <source>
        <dbReference type="Pfam" id="PF24626"/>
    </source>
</evidence>
<accession>A0ABM4TZW9</accession>
<dbReference type="InterPro" id="IPR056924">
    <property type="entry name" value="SH3_Tf2-1"/>
</dbReference>
<sequence length="192" mass="21282">MIAQLTEGDQSSWDELLPEIALAINASVSDSTGYSLAILTQGREPRLPTILYDEVTPGSTVISKDPAGKALQLRGNFGIVRSNLQRASQEQARQYNLRRREWRPNRGDKVWLRQHPLSKAAEGFAAKLAPKYDGPYTVTRFISPNLVVLRRPRERRSRSANISQLKPYYSEDFGNAAAEEDDGIAPGGGTRG</sequence>
<organism evidence="2 3">
    <name type="scientific">Drosophila suzukii</name>
    <name type="common">Spotted-wing drosophila fruit fly</name>
    <dbReference type="NCBI Taxonomy" id="28584"/>
    <lineage>
        <taxon>Eukaryota</taxon>
        <taxon>Metazoa</taxon>
        <taxon>Ecdysozoa</taxon>
        <taxon>Arthropoda</taxon>
        <taxon>Hexapoda</taxon>
        <taxon>Insecta</taxon>
        <taxon>Pterygota</taxon>
        <taxon>Neoptera</taxon>
        <taxon>Endopterygota</taxon>
        <taxon>Diptera</taxon>
        <taxon>Brachycera</taxon>
        <taxon>Muscomorpha</taxon>
        <taxon>Ephydroidea</taxon>
        <taxon>Drosophilidae</taxon>
        <taxon>Drosophila</taxon>
        <taxon>Sophophora</taxon>
    </lineage>
</organism>
<evidence type="ECO:0000313" key="3">
    <source>
        <dbReference type="RefSeq" id="XP_070855535.1"/>
    </source>
</evidence>
<gene>
    <name evidence="3" type="primary">LOC139355108</name>
</gene>
<dbReference type="Gene3D" id="3.30.420.10">
    <property type="entry name" value="Ribonuclease H-like superfamily/Ribonuclease H"/>
    <property type="match status" value="1"/>
</dbReference>
<keyword evidence="2" id="KW-1185">Reference proteome</keyword>
<dbReference type="Pfam" id="PF24626">
    <property type="entry name" value="SH3_Tf2-1"/>
    <property type="match status" value="1"/>
</dbReference>
<reference evidence="3" key="1">
    <citation type="submission" date="2025-08" db="UniProtKB">
        <authorList>
            <consortium name="RefSeq"/>
        </authorList>
    </citation>
    <scope>IDENTIFICATION</scope>
</reference>
<proteinExistence type="predicted"/>
<dbReference type="RefSeq" id="XP_070855535.1">
    <property type="nucleotide sequence ID" value="XM_070999434.1"/>
</dbReference>
<evidence type="ECO:0000313" key="2">
    <source>
        <dbReference type="Proteomes" id="UP001652628"/>
    </source>
</evidence>
<dbReference type="Proteomes" id="UP001652628">
    <property type="component" value="Unplaced"/>
</dbReference>